<dbReference type="EMBL" id="OX459118">
    <property type="protein sequence ID" value="CAI9092438.1"/>
    <property type="molecule type" value="Genomic_DNA"/>
</dbReference>
<dbReference type="AlphaFoldDB" id="A0AAV1CBV9"/>
<feature type="region of interest" description="Disordered" evidence="1">
    <location>
        <begin position="1"/>
        <end position="27"/>
    </location>
</feature>
<dbReference type="Proteomes" id="UP001161247">
    <property type="component" value="Chromosome 1"/>
</dbReference>
<evidence type="ECO:0000313" key="2">
    <source>
        <dbReference type="EMBL" id="CAI9092438.1"/>
    </source>
</evidence>
<organism evidence="2 3">
    <name type="scientific">Oldenlandia corymbosa var. corymbosa</name>
    <dbReference type="NCBI Taxonomy" id="529605"/>
    <lineage>
        <taxon>Eukaryota</taxon>
        <taxon>Viridiplantae</taxon>
        <taxon>Streptophyta</taxon>
        <taxon>Embryophyta</taxon>
        <taxon>Tracheophyta</taxon>
        <taxon>Spermatophyta</taxon>
        <taxon>Magnoliopsida</taxon>
        <taxon>eudicotyledons</taxon>
        <taxon>Gunneridae</taxon>
        <taxon>Pentapetalae</taxon>
        <taxon>asterids</taxon>
        <taxon>lamiids</taxon>
        <taxon>Gentianales</taxon>
        <taxon>Rubiaceae</taxon>
        <taxon>Rubioideae</taxon>
        <taxon>Spermacoceae</taxon>
        <taxon>Hedyotis-Oldenlandia complex</taxon>
        <taxon>Oldenlandia</taxon>
    </lineage>
</organism>
<keyword evidence="3" id="KW-1185">Reference proteome</keyword>
<name>A0AAV1CBV9_OLDCO</name>
<feature type="compositionally biased region" description="Pro residues" evidence="1">
    <location>
        <begin position="10"/>
        <end position="25"/>
    </location>
</feature>
<accession>A0AAV1CBV9</accession>
<protein>
    <submittedName>
        <fullName evidence="2">OLC1v1027667C1</fullName>
    </submittedName>
</protein>
<gene>
    <name evidence="2" type="ORF">OLC1_LOCUS4108</name>
</gene>
<proteinExistence type="predicted"/>
<sequence>MQEEPLMMNPIPPDPTPATAPPPPMSFRDKILQGKRWMEKPMFEEDLEIVMEEDDLIFDKSGPMSRVIVSERVEEQLIIPRQNVLIVKPMGLSLTFNQI</sequence>
<evidence type="ECO:0000256" key="1">
    <source>
        <dbReference type="SAM" id="MobiDB-lite"/>
    </source>
</evidence>
<evidence type="ECO:0000313" key="3">
    <source>
        <dbReference type="Proteomes" id="UP001161247"/>
    </source>
</evidence>
<reference evidence="2" key="1">
    <citation type="submission" date="2023-03" db="EMBL/GenBank/DDBJ databases">
        <authorList>
            <person name="Julca I."/>
        </authorList>
    </citation>
    <scope>NUCLEOTIDE SEQUENCE</scope>
</reference>